<keyword evidence="6" id="KW-1185">Reference proteome</keyword>
<sequence>MKKEDIKVVIAIDSFKGSISSKDAAIAIERGILNYSKDKVLIEKVIVADGGEGTVEAIVENTKGKYEYVEVSNPFGKKRKAKIGILKGEIAVLEMAEAAGINLIKLDDLNPYKTTTYGVGEMIKIVLNMGIKKIYIGLGGSATNDGGAGMLNALGVKFYDKYKNEFIPTPEKLRNLESIDYSELDKRLKDIDIHILSDVNNILCGMNGASYIYGPQKGATKKDIVVLDEILRKYSEILDEKLGVKFADKPGSGAGGGIGYAFLSLCNGKFNQGIDEILKMIEFEKIISDADLIITGEGRIDNQSINGKTPIGIAKISKKYEKSVIAIVGSSSKELDLIYQNGIDLVLDIINEPMNLDEAINNVKQLLEFTGEKAIRAYMLRK</sequence>
<dbReference type="STRING" id="1319815.HMPREF0202_01828"/>
<dbReference type="Gene3D" id="3.40.50.10350">
    <property type="entry name" value="Glycerate kinase, domain 1"/>
    <property type="match status" value="1"/>
</dbReference>
<dbReference type="PATRIC" id="fig|1319815.3.peg.1767"/>
<dbReference type="PANTHER" id="PTHR21599:SF0">
    <property type="entry name" value="GLYCERATE KINASE"/>
    <property type="match status" value="1"/>
</dbReference>
<dbReference type="InterPro" id="IPR018197">
    <property type="entry name" value="Glycerate_kinase_RE-like"/>
</dbReference>
<keyword evidence="3 4" id="KW-0418">Kinase</keyword>
<dbReference type="EMBL" id="AXZF01000069">
    <property type="protein sequence ID" value="ERT68279.1"/>
    <property type="molecule type" value="Genomic_DNA"/>
</dbReference>
<protein>
    <recommendedName>
        <fullName evidence="7">Glycerate kinase</fullName>
    </recommendedName>
</protein>
<dbReference type="Gene3D" id="3.90.1510.10">
    <property type="entry name" value="Glycerate kinase, domain 2"/>
    <property type="match status" value="1"/>
</dbReference>
<reference evidence="5 6" key="1">
    <citation type="submission" date="2013-08" db="EMBL/GenBank/DDBJ databases">
        <authorList>
            <person name="Weinstock G."/>
            <person name="Sodergren E."/>
            <person name="Wylie T."/>
            <person name="Fulton L."/>
            <person name="Fulton R."/>
            <person name="Fronick C."/>
            <person name="O'Laughlin M."/>
            <person name="Godfrey J."/>
            <person name="Miner T."/>
            <person name="Herter B."/>
            <person name="Appelbaum E."/>
            <person name="Cordes M."/>
            <person name="Lek S."/>
            <person name="Wollam A."/>
            <person name="Pepin K.H."/>
            <person name="Palsikar V.B."/>
            <person name="Mitreva M."/>
            <person name="Wilson R.K."/>
        </authorList>
    </citation>
    <scope>NUCLEOTIDE SEQUENCE [LARGE SCALE GENOMIC DNA]</scope>
    <source>
        <strain evidence="5 6">ATCC BAA-474</strain>
    </source>
</reference>
<dbReference type="InterPro" id="IPR004381">
    <property type="entry name" value="Glycerate_kinase"/>
</dbReference>
<name>U7VAW5_9FUSO</name>
<dbReference type="InterPro" id="IPR018193">
    <property type="entry name" value="Glyc_kinase_flavodox-like_fold"/>
</dbReference>
<dbReference type="AlphaFoldDB" id="U7VAW5"/>
<accession>U7VAW5</accession>
<gene>
    <name evidence="5" type="ORF">HMPREF0202_01828</name>
</gene>
<evidence type="ECO:0000256" key="4">
    <source>
        <dbReference type="PIRNR" id="PIRNR006078"/>
    </source>
</evidence>
<evidence type="ECO:0008006" key="7">
    <source>
        <dbReference type="Google" id="ProtNLM"/>
    </source>
</evidence>
<dbReference type="Proteomes" id="UP000017081">
    <property type="component" value="Unassembled WGS sequence"/>
</dbReference>
<dbReference type="GO" id="GO:0008887">
    <property type="term" value="F:glycerate kinase activity"/>
    <property type="evidence" value="ECO:0007669"/>
    <property type="project" value="UniProtKB-UniRule"/>
</dbReference>
<organism evidence="5 6">
    <name type="scientific">Cetobacterium somerae ATCC BAA-474</name>
    <dbReference type="NCBI Taxonomy" id="1319815"/>
    <lineage>
        <taxon>Bacteria</taxon>
        <taxon>Fusobacteriati</taxon>
        <taxon>Fusobacteriota</taxon>
        <taxon>Fusobacteriia</taxon>
        <taxon>Fusobacteriales</taxon>
        <taxon>Fusobacteriaceae</taxon>
        <taxon>Cetobacterium</taxon>
    </lineage>
</organism>
<dbReference type="InterPro" id="IPR036129">
    <property type="entry name" value="Glycerate_kinase_sf"/>
</dbReference>
<dbReference type="PIRSF" id="PIRSF006078">
    <property type="entry name" value="GlxK"/>
    <property type="match status" value="1"/>
</dbReference>
<dbReference type="NCBIfam" id="TIGR00045">
    <property type="entry name" value="glycerate kinase"/>
    <property type="match status" value="1"/>
</dbReference>
<dbReference type="GO" id="GO:0031388">
    <property type="term" value="P:organic acid phosphorylation"/>
    <property type="evidence" value="ECO:0007669"/>
    <property type="project" value="UniProtKB-UniRule"/>
</dbReference>
<dbReference type="SUPFAM" id="SSF110738">
    <property type="entry name" value="Glycerate kinase I"/>
    <property type="match status" value="1"/>
</dbReference>
<evidence type="ECO:0000256" key="3">
    <source>
        <dbReference type="ARBA" id="ARBA00022777"/>
    </source>
</evidence>
<evidence type="ECO:0000256" key="1">
    <source>
        <dbReference type="ARBA" id="ARBA00006284"/>
    </source>
</evidence>
<keyword evidence="2 4" id="KW-0808">Transferase</keyword>
<dbReference type="eggNOG" id="COG1929">
    <property type="taxonomic scope" value="Bacteria"/>
</dbReference>
<dbReference type="RefSeq" id="WP_023051364.1">
    <property type="nucleotide sequence ID" value="NZ_CP173062.2"/>
</dbReference>
<proteinExistence type="inferred from homology"/>
<evidence type="ECO:0000313" key="6">
    <source>
        <dbReference type="Proteomes" id="UP000017081"/>
    </source>
</evidence>
<evidence type="ECO:0000256" key="2">
    <source>
        <dbReference type="ARBA" id="ARBA00022679"/>
    </source>
</evidence>
<evidence type="ECO:0000313" key="5">
    <source>
        <dbReference type="EMBL" id="ERT68279.1"/>
    </source>
</evidence>
<dbReference type="HOGENOM" id="CLU_028255_0_0_0"/>
<dbReference type="PANTHER" id="PTHR21599">
    <property type="entry name" value="GLYCERATE KINASE"/>
    <property type="match status" value="1"/>
</dbReference>
<dbReference type="Pfam" id="PF02595">
    <property type="entry name" value="Gly_kinase"/>
    <property type="match status" value="1"/>
</dbReference>
<comment type="similarity">
    <text evidence="1 4">Belongs to the glycerate kinase type-1 family.</text>
</comment>
<comment type="caution">
    <text evidence="5">The sequence shown here is derived from an EMBL/GenBank/DDBJ whole genome shotgun (WGS) entry which is preliminary data.</text>
</comment>